<comment type="caution">
    <text evidence="2">The sequence shown here is derived from an EMBL/GenBank/DDBJ whole genome shotgun (WGS) entry which is preliminary data.</text>
</comment>
<dbReference type="RefSeq" id="XP_025395904.1">
    <property type="nucleotide sequence ID" value="XM_025544043.1"/>
</dbReference>
<keyword evidence="3" id="KW-1185">Reference proteome</keyword>
<feature type="signal peptide" evidence="1">
    <location>
        <begin position="1"/>
        <end position="21"/>
    </location>
</feature>
<organism evidence="2 3">
    <name type="scientific">Aspergillus heteromorphus CBS 117.55</name>
    <dbReference type="NCBI Taxonomy" id="1448321"/>
    <lineage>
        <taxon>Eukaryota</taxon>
        <taxon>Fungi</taxon>
        <taxon>Dikarya</taxon>
        <taxon>Ascomycota</taxon>
        <taxon>Pezizomycotina</taxon>
        <taxon>Eurotiomycetes</taxon>
        <taxon>Eurotiomycetidae</taxon>
        <taxon>Eurotiales</taxon>
        <taxon>Aspergillaceae</taxon>
        <taxon>Aspergillus</taxon>
        <taxon>Aspergillus subgen. Circumdati</taxon>
    </lineage>
</organism>
<accession>A0A317VBG7</accession>
<evidence type="ECO:0000313" key="3">
    <source>
        <dbReference type="Proteomes" id="UP000247233"/>
    </source>
</evidence>
<keyword evidence="1" id="KW-0732">Signal</keyword>
<reference evidence="2 3" key="1">
    <citation type="submission" date="2016-12" db="EMBL/GenBank/DDBJ databases">
        <title>The genomes of Aspergillus section Nigri reveals drivers in fungal speciation.</title>
        <authorList>
            <consortium name="DOE Joint Genome Institute"/>
            <person name="Vesth T.C."/>
            <person name="Nybo J."/>
            <person name="Theobald S."/>
            <person name="Brandl J."/>
            <person name="Frisvad J.C."/>
            <person name="Nielsen K.F."/>
            <person name="Lyhne E.K."/>
            <person name="Kogle M.E."/>
            <person name="Kuo A."/>
            <person name="Riley R."/>
            <person name="Clum A."/>
            <person name="Nolan M."/>
            <person name="Lipzen A."/>
            <person name="Salamov A."/>
            <person name="Henrissat B."/>
            <person name="Wiebenga A."/>
            <person name="De Vries R.P."/>
            <person name="Grigoriev I.V."/>
            <person name="Mortensen U.H."/>
            <person name="Andersen M.R."/>
            <person name="Baker S.E."/>
        </authorList>
    </citation>
    <scope>NUCLEOTIDE SEQUENCE [LARGE SCALE GENOMIC DNA]</scope>
    <source>
        <strain evidence="2 3">CBS 117.55</strain>
    </source>
</reference>
<proteinExistence type="predicted"/>
<dbReference type="EMBL" id="MSFL01000030">
    <property type="protein sequence ID" value="PWY70417.1"/>
    <property type="molecule type" value="Genomic_DNA"/>
</dbReference>
<evidence type="ECO:0008006" key="4">
    <source>
        <dbReference type="Google" id="ProtNLM"/>
    </source>
</evidence>
<evidence type="ECO:0000256" key="1">
    <source>
        <dbReference type="SAM" id="SignalP"/>
    </source>
</evidence>
<dbReference type="VEuPathDB" id="FungiDB:BO70DRAFT_365357"/>
<feature type="chain" id="PRO_5016323925" description="Secreted protein" evidence="1">
    <location>
        <begin position="22"/>
        <end position="101"/>
    </location>
</feature>
<dbReference type="Proteomes" id="UP000247233">
    <property type="component" value="Unassembled WGS sequence"/>
</dbReference>
<name>A0A317VBG7_9EURO</name>
<gene>
    <name evidence="2" type="ORF">BO70DRAFT_365357</name>
</gene>
<evidence type="ECO:0000313" key="2">
    <source>
        <dbReference type="EMBL" id="PWY70417.1"/>
    </source>
</evidence>
<protein>
    <recommendedName>
        <fullName evidence="4">Secreted protein</fullName>
    </recommendedName>
</protein>
<dbReference type="AlphaFoldDB" id="A0A317VBG7"/>
<sequence length="101" mass="11054">MWGVGVVCAPFFFLLFPPSPSQDGFITSKTIQHHVTPVAPLLHRTRRTKALNTARKGHTAHAGSKIGRSVPGFPTAYGVPRPSVKPSHLLAYPNQSNRTVW</sequence>
<dbReference type="GeneID" id="37066280"/>